<accession>A0A8T1U5C0</accession>
<name>A0A8T1U5C0_9STRA</name>
<organism evidence="1 2">
    <name type="scientific">Phytophthora cactorum</name>
    <dbReference type="NCBI Taxonomy" id="29920"/>
    <lineage>
        <taxon>Eukaryota</taxon>
        <taxon>Sar</taxon>
        <taxon>Stramenopiles</taxon>
        <taxon>Oomycota</taxon>
        <taxon>Peronosporomycetes</taxon>
        <taxon>Peronosporales</taxon>
        <taxon>Peronosporaceae</taxon>
        <taxon>Phytophthora</taxon>
    </lineage>
</organism>
<reference evidence="1" key="1">
    <citation type="submission" date="2021-01" db="EMBL/GenBank/DDBJ databases">
        <title>Phytophthora aleatoria, a newly-described species from Pinus radiata is distinct from Phytophthora cactorum isolates based on comparative genomics.</title>
        <authorList>
            <person name="Mcdougal R."/>
            <person name="Panda P."/>
            <person name="Williams N."/>
            <person name="Studholme D.J."/>
        </authorList>
    </citation>
    <scope>NUCLEOTIDE SEQUENCE</scope>
    <source>
        <strain evidence="1">NZFS 3830</strain>
    </source>
</reference>
<gene>
    <name evidence="1" type="ORF">JG687_00012068</name>
</gene>
<evidence type="ECO:0000313" key="1">
    <source>
        <dbReference type="EMBL" id="KAG6953990.1"/>
    </source>
</evidence>
<dbReference type="AlphaFoldDB" id="A0A8T1U5C0"/>
<comment type="caution">
    <text evidence="1">The sequence shown here is derived from an EMBL/GenBank/DDBJ whole genome shotgun (WGS) entry which is preliminary data.</text>
</comment>
<dbReference type="Proteomes" id="UP000688947">
    <property type="component" value="Unassembled WGS sequence"/>
</dbReference>
<evidence type="ECO:0000313" key="2">
    <source>
        <dbReference type="Proteomes" id="UP000688947"/>
    </source>
</evidence>
<sequence length="125" mass="14509">MALVNGYITHKCKATKQLKKAYSHYEYMATLHEPLISQTAREFTTSIARETGSLIQRGRIIAGDDHDVVQSKDTRVNIGVERARQRQWKVCSIFKPANKKRDERRRFTVRGARKISVDLSRYVTR</sequence>
<protein>
    <submittedName>
        <fullName evidence="1">Uncharacterized protein</fullName>
    </submittedName>
</protein>
<dbReference type="EMBL" id="JAENGZ010000780">
    <property type="protein sequence ID" value="KAG6953990.1"/>
    <property type="molecule type" value="Genomic_DNA"/>
</dbReference>
<proteinExistence type="predicted"/>
<dbReference type="OrthoDB" id="93184at2759"/>